<comment type="caution">
    <text evidence="1">The sequence shown here is derived from an EMBL/GenBank/DDBJ whole genome shotgun (WGS) entry which is preliminary data.</text>
</comment>
<evidence type="ECO:0000313" key="1">
    <source>
        <dbReference type="EMBL" id="GAA4016516.1"/>
    </source>
</evidence>
<sequence length="197" mass="22580">MRTTAEQARGPRQFLLRRQALYLPGYDTATDTADWLAHQQKTERPDDWLTGWLNGRSVAAVAARQGDRDRMDHWINTALQDGAGEAANLNYWAYWVGEMQHVELSNDFIADRTPRSWPGYRLLDHLVQGIAPEHGYVDLNIHSVWALLQLRPNLLRSGAAARALRDRLPIMLDSRELSPRGRRELESIRYAIRLAEA</sequence>
<gene>
    <name evidence="1" type="ORF">GCM10022384_69450</name>
</gene>
<evidence type="ECO:0000313" key="2">
    <source>
        <dbReference type="Proteomes" id="UP001500034"/>
    </source>
</evidence>
<evidence type="ECO:0008006" key="3">
    <source>
        <dbReference type="Google" id="ProtNLM"/>
    </source>
</evidence>
<proteinExistence type="predicted"/>
<name>A0ABP7SV67_9ACTN</name>
<accession>A0ABP7SV67</accession>
<reference evidence="2" key="1">
    <citation type="journal article" date="2019" name="Int. J. Syst. Evol. Microbiol.">
        <title>The Global Catalogue of Microorganisms (GCM) 10K type strain sequencing project: providing services to taxonomists for standard genome sequencing and annotation.</title>
        <authorList>
            <consortium name="The Broad Institute Genomics Platform"/>
            <consortium name="The Broad Institute Genome Sequencing Center for Infectious Disease"/>
            <person name="Wu L."/>
            <person name="Ma J."/>
        </authorList>
    </citation>
    <scope>NUCLEOTIDE SEQUENCE [LARGE SCALE GENOMIC DNA]</scope>
    <source>
        <strain evidence="2">JCM 17027</strain>
    </source>
</reference>
<protein>
    <recommendedName>
        <fullName evidence="3">Transcriptional regulator</fullName>
    </recommendedName>
</protein>
<keyword evidence="2" id="KW-1185">Reference proteome</keyword>
<dbReference type="Proteomes" id="UP001500034">
    <property type="component" value="Unassembled WGS sequence"/>
</dbReference>
<dbReference type="EMBL" id="BAABCQ010000296">
    <property type="protein sequence ID" value="GAA4016516.1"/>
    <property type="molecule type" value="Genomic_DNA"/>
</dbReference>
<organism evidence="1 2">
    <name type="scientific">Streptomyces marokkonensis</name>
    <dbReference type="NCBI Taxonomy" id="324855"/>
    <lineage>
        <taxon>Bacteria</taxon>
        <taxon>Bacillati</taxon>
        <taxon>Actinomycetota</taxon>
        <taxon>Actinomycetes</taxon>
        <taxon>Kitasatosporales</taxon>
        <taxon>Streptomycetaceae</taxon>
        <taxon>Streptomyces</taxon>
    </lineage>
</organism>